<gene>
    <name evidence="1" type="ORF">BDY21DRAFT_361020</name>
</gene>
<proteinExistence type="predicted"/>
<organism evidence="1 2">
    <name type="scientific">Lineolata rhizophorae</name>
    <dbReference type="NCBI Taxonomy" id="578093"/>
    <lineage>
        <taxon>Eukaryota</taxon>
        <taxon>Fungi</taxon>
        <taxon>Dikarya</taxon>
        <taxon>Ascomycota</taxon>
        <taxon>Pezizomycotina</taxon>
        <taxon>Dothideomycetes</taxon>
        <taxon>Dothideomycetes incertae sedis</taxon>
        <taxon>Lineolatales</taxon>
        <taxon>Lineolataceae</taxon>
        <taxon>Lineolata</taxon>
    </lineage>
</organism>
<dbReference type="InterPro" id="IPR009097">
    <property type="entry name" value="Cyclic_Pdiesterase"/>
</dbReference>
<accession>A0A6A6PAN2</accession>
<dbReference type="EMBL" id="MU001672">
    <property type="protein sequence ID" value="KAF2461004.1"/>
    <property type="molecule type" value="Genomic_DNA"/>
</dbReference>
<dbReference type="GO" id="GO:0009187">
    <property type="term" value="P:cyclic nucleotide metabolic process"/>
    <property type="evidence" value="ECO:0007669"/>
    <property type="project" value="TreeGrafter"/>
</dbReference>
<evidence type="ECO:0000313" key="1">
    <source>
        <dbReference type="EMBL" id="KAF2461004.1"/>
    </source>
</evidence>
<dbReference type="GO" id="GO:0004113">
    <property type="term" value="F:2',3'-cyclic-nucleotide 3'-phosphodiesterase activity"/>
    <property type="evidence" value="ECO:0007669"/>
    <property type="project" value="TreeGrafter"/>
</dbReference>
<dbReference type="InterPro" id="IPR012386">
    <property type="entry name" value="Cyclic-nucl_3Pdiesterase"/>
</dbReference>
<evidence type="ECO:0000313" key="2">
    <source>
        <dbReference type="Proteomes" id="UP000799766"/>
    </source>
</evidence>
<dbReference type="OrthoDB" id="514292at2759"/>
<dbReference type="SUPFAM" id="SSF55144">
    <property type="entry name" value="LigT-like"/>
    <property type="match status" value="1"/>
</dbReference>
<reference evidence="1" key="1">
    <citation type="journal article" date="2020" name="Stud. Mycol.">
        <title>101 Dothideomycetes genomes: a test case for predicting lifestyles and emergence of pathogens.</title>
        <authorList>
            <person name="Haridas S."/>
            <person name="Albert R."/>
            <person name="Binder M."/>
            <person name="Bloem J."/>
            <person name="Labutti K."/>
            <person name="Salamov A."/>
            <person name="Andreopoulos B."/>
            <person name="Baker S."/>
            <person name="Barry K."/>
            <person name="Bills G."/>
            <person name="Bluhm B."/>
            <person name="Cannon C."/>
            <person name="Castanera R."/>
            <person name="Culley D."/>
            <person name="Daum C."/>
            <person name="Ezra D."/>
            <person name="Gonzalez J."/>
            <person name="Henrissat B."/>
            <person name="Kuo A."/>
            <person name="Liang C."/>
            <person name="Lipzen A."/>
            <person name="Lutzoni F."/>
            <person name="Magnuson J."/>
            <person name="Mondo S."/>
            <person name="Nolan M."/>
            <person name="Ohm R."/>
            <person name="Pangilinan J."/>
            <person name="Park H.-J."/>
            <person name="Ramirez L."/>
            <person name="Alfaro M."/>
            <person name="Sun H."/>
            <person name="Tritt A."/>
            <person name="Yoshinaga Y."/>
            <person name="Zwiers L.-H."/>
            <person name="Turgeon B."/>
            <person name="Goodwin S."/>
            <person name="Spatafora J."/>
            <person name="Crous P."/>
            <person name="Grigoriev I."/>
        </authorList>
    </citation>
    <scope>NUCLEOTIDE SEQUENCE</scope>
    <source>
        <strain evidence="1">ATCC 16933</strain>
    </source>
</reference>
<dbReference type="PANTHER" id="PTHR28141:SF1">
    <property type="entry name" value="2',3'-CYCLIC-NUCLEOTIDE 3'-PHOSPHODIESTERASE"/>
    <property type="match status" value="1"/>
</dbReference>
<dbReference type="PANTHER" id="PTHR28141">
    <property type="entry name" value="2',3'-CYCLIC-NUCLEOTIDE 3'-PHOSPHODIESTERASE"/>
    <property type="match status" value="1"/>
</dbReference>
<keyword evidence="2" id="KW-1185">Reference proteome</keyword>
<sequence>MPGSSLWLLPPPSHPLHSRLTTLISTTCPSYFASASPRPPTFIPHVTLTSEIPTTASATLASSDADPQAWLDALPLPAADDVRVRFQALDTEDVFFRRLTVRVEKEGVRRLGTVARAWGVEGGGDRSWEKACKWADETWRPHCSLMYAGFTVTEERRKELECMVKDASISFDGEEDRGSWTGGLVVLVPTEKRIEDWKPVATRVLQ</sequence>
<protein>
    <submittedName>
        <fullName evidence="1">2',3'-cyclic-nucleotide 3'-phosphodiesterase</fullName>
    </submittedName>
</protein>
<name>A0A6A6PAN2_9PEZI</name>
<dbReference type="AlphaFoldDB" id="A0A6A6PAN2"/>
<dbReference type="Proteomes" id="UP000799766">
    <property type="component" value="Unassembled WGS sequence"/>
</dbReference>
<dbReference type="Pfam" id="PF07823">
    <property type="entry name" value="CPDase"/>
    <property type="match status" value="1"/>
</dbReference>
<dbReference type="Gene3D" id="3.90.1140.10">
    <property type="entry name" value="Cyclic phosphodiesterase"/>
    <property type="match status" value="1"/>
</dbReference>